<dbReference type="EC" id="3.6.1.41" evidence="5"/>
<keyword evidence="3 5" id="KW-0378">Hydrolase</keyword>
<comment type="similarity">
    <text evidence="2 5">Belongs to the Ap4A hydrolase family.</text>
</comment>
<evidence type="ECO:0000256" key="3">
    <source>
        <dbReference type="ARBA" id="ARBA00022801"/>
    </source>
</evidence>
<reference evidence="7 8" key="1">
    <citation type="submission" date="2024-01" db="EMBL/GenBank/DDBJ databases">
        <title>Uliginosibacterium soil sp. nov.</title>
        <authorList>
            <person name="Lv Y."/>
        </authorList>
    </citation>
    <scope>NUCLEOTIDE SEQUENCE [LARGE SCALE GENOMIC DNA]</scope>
    <source>
        <strain evidence="7 8">H3</strain>
    </source>
</reference>
<comment type="catalytic activity">
    <reaction evidence="4 5">
        <text>P(1),P(4)-bis(5'-adenosyl) tetraphosphate + H2O = 2 ADP + 2 H(+)</text>
        <dbReference type="Rhea" id="RHEA:24252"/>
        <dbReference type="ChEBI" id="CHEBI:15377"/>
        <dbReference type="ChEBI" id="CHEBI:15378"/>
        <dbReference type="ChEBI" id="CHEBI:58141"/>
        <dbReference type="ChEBI" id="CHEBI:456216"/>
        <dbReference type="EC" id="3.6.1.41"/>
    </reaction>
</comment>
<evidence type="ECO:0000256" key="2">
    <source>
        <dbReference type="ARBA" id="ARBA00005419"/>
    </source>
</evidence>
<accession>A0ABU6K1S3</accession>
<dbReference type="NCBIfam" id="NF001204">
    <property type="entry name" value="PRK00166.1"/>
    <property type="match status" value="1"/>
</dbReference>
<dbReference type="HAMAP" id="MF_00199">
    <property type="entry name" value="ApaH"/>
    <property type="match status" value="1"/>
</dbReference>
<dbReference type="RefSeq" id="WP_327598566.1">
    <property type="nucleotide sequence ID" value="NZ_JAYXHS010000001.1"/>
</dbReference>
<organism evidence="7 8">
    <name type="scientific">Uliginosibacterium silvisoli</name>
    <dbReference type="NCBI Taxonomy" id="3114758"/>
    <lineage>
        <taxon>Bacteria</taxon>
        <taxon>Pseudomonadati</taxon>
        <taxon>Pseudomonadota</taxon>
        <taxon>Betaproteobacteria</taxon>
        <taxon>Rhodocyclales</taxon>
        <taxon>Zoogloeaceae</taxon>
        <taxon>Uliginosibacterium</taxon>
    </lineage>
</organism>
<gene>
    <name evidence="5" type="primary">apaH</name>
    <name evidence="7" type="ORF">VVD49_07755</name>
</gene>
<dbReference type="PANTHER" id="PTHR40942:SF4">
    <property type="entry name" value="CYTOCHROME C5"/>
    <property type="match status" value="1"/>
</dbReference>
<dbReference type="Proteomes" id="UP001331561">
    <property type="component" value="Unassembled WGS sequence"/>
</dbReference>
<dbReference type="NCBIfam" id="TIGR00668">
    <property type="entry name" value="apaH"/>
    <property type="match status" value="1"/>
</dbReference>
<dbReference type="PANTHER" id="PTHR40942">
    <property type="match status" value="1"/>
</dbReference>
<dbReference type="InterPro" id="IPR004617">
    <property type="entry name" value="ApaH"/>
</dbReference>
<dbReference type="InterPro" id="IPR029052">
    <property type="entry name" value="Metallo-depent_PP-like"/>
</dbReference>
<proteinExistence type="inferred from homology"/>
<dbReference type="PIRSF" id="PIRSF000903">
    <property type="entry name" value="B5n-ttraPtase_sm"/>
    <property type="match status" value="1"/>
</dbReference>
<evidence type="ECO:0000259" key="6">
    <source>
        <dbReference type="Pfam" id="PF00149"/>
    </source>
</evidence>
<dbReference type="CDD" id="cd07422">
    <property type="entry name" value="MPP_ApaH"/>
    <property type="match status" value="1"/>
</dbReference>
<evidence type="ECO:0000256" key="5">
    <source>
        <dbReference type="HAMAP-Rule" id="MF_00199"/>
    </source>
</evidence>
<evidence type="ECO:0000256" key="1">
    <source>
        <dbReference type="ARBA" id="ARBA00003413"/>
    </source>
</evidence>
<evidence type="ECO:0000256" key="4">
    <source>
        <dbReference type="ARBA" id="ARBA00049417"/>
    </source>
</evidence>
<sequence length="276" mass="30100">MATYVVGDLQGCLDPLTALLEKAGFSVEGDRLWVVGDLVNRGPQSVDVLRFLRSLGFAVTAVLGNHDLYLLALAAGLPPKDKLGDTIQPVLDAPDRDVLMDWLRGLPLMHAEGAWAMVHAGLLPQWSVPQALGLAEEVAENLRGDNWRGFLLELFGNKPTQWGESLSGWDRYRIVINAMTRMRFITPEGVLELKPKGPPENAPEGLIPWYSAANAAWRTHTILCGHWSALGLRDMGHVVALDSGCVWGGKLSMLRLEDRSVFQVDCPACSLPGGSD</sequence>
<comment type="function">
    <text evidence="1 5">Hydrolyzes diadenosine 5',5'''-P1,P4-tetraphosphate to yield ADP.</text>
</comment>
<dbReference type="InterPro" id="IPR004843">
    <property type="entry name" value="Calcineurin-like_PHP"/>
</dbReference>
<evidence type="ECO:0000313" key="7">
    <source>
        <dbReference type="EMBL" id="MEC5385615.1"/>
    </source>
</evidence>
<feature type="domain" description="Calcineurin-like phosphoesterase" evidence="6">
    <location>
        <begin position="3"/>
        <end position="122"/>
    </location>
</feature>
<comment type="caution">
    <text evidence="7">The sequence shown here is derived from an EMBL/GenBank/DDBJ whole genome shotgun (WGS) entry which is preliminary data.</text>
</comment>
<name>A0ABU6K1S3_9RHOO</name>
<keyword evidence="8" id="KW-1185">Reference proteome</keyword>
<dbReference type="Pfam" id="PF00149">
    <property type="entry name" value="Metallophos"/>
    <property type="match status" value="1"/>
</dbReference>
<dbReference type="GO" id="GO:0008803">
    <property type="term" value="F:bis(5'-nucleosyl)-tetraphosphatase (symmetrical) activity"/>
    <property type="evidence" value="ECO:0007669"/>
    <property type="project" value="UniProtKB-EC"/>
</dbReference>
<evidence type="ECO:0000313" key="8">
    <source>
        <dbReference type="Proteomes" id="UP001331561"/>
    </source>
</evidence>
<dbReference type="Gene3D" id="3.60.21.10">
    <property type="match status" value="1"/>
</dbReference>
<protein>
    <recommendedName>
        <fullName evidence="5">Bis(5'-nucleosyl)-tetraphosphatase, symmetrical</fullName>
        <ecNumber evidence="5">3.6.1.41</ecNumber>
    </recommendedName>
    <alternativeName>
        <fullName evidence="5">Ap4A hydrolase</fullName>
    </alternativeName>
    <alternativeName>
        <fullName evidence="5">Diadenosine 5',5'''-P1,P4-tetraphosphate pyrophosphohydrolase</fullName>
    </alternativeName>
    <alternativeName>
        <fullName evidence="5">Diadenosine tetraphosphatase</fullName>
    </alternativeName>
</protein>
<dbReference type="EMBL" id="JAYXHS010000001">
    <property type="protein sequence ID" value="MEC5385615.1"/>
    <property type="molecule type" value="Genomic_DNA"/>
</dbReference>
<dbReference type="SUPFAM" id="SSF56300">
    <property type="entry name" value="Metallo-dependent phosphatases"/>
    <property type="match status" value="1"/>
</dbReference>